<gene>
    <name evidence="2" type="ORF">E4656_11755</name>
</gene>
<evidence type="ECO:0008006" key="4">
    <source>
        <dbReference type="Google" id="ProtNLM"/>
    </source>
</evidence>
<evidence type="ECO:0000313" key="2">
    <source>
        <dbReference type="EMBL" id="TGG92799.1"/>
    </source>
</evidence>
<comment type="caution">
    <text evidence="2">The sequence shown here is derived from an EMBL/GenBank/DDBJ whole genome shotgun (WGS) entry which is preliminary data.</text>
</comment>
<keyword evidence="3" id="KW-1185">Reference proteome</keyword>
<evidence type="ECO:0000256" key="1">
    <source>
        <dbReference type="SAM" id="MobiDB-lite"/>
    </source>
</evidence>
<accession>A0A4Z0WDI7</accession>
<dbReference type="Proteomes" id="UP000297475">
    <property type="component" value="Unassembled WGS sequence"/>
</dbReference>
<sequence length="451" mass="51004">MDRPDYIIRGEPARLIPVVADSGKESKATSVFLAAMRGVKEFREVMLGSLGLKLGSRAQLEAWTEVVFKDDKEAVRNDRPDGLIVVSTGRKDWSALIESKIRNNEIEEEQLKHYLKRAKANGMDAVITITNQFVAMPSHHPIKLPKNLLKNIDLYHWSWMFIVTQATLLLDSGEFESDDQKFLLEEVVRFLGHDASGITRFDSMNKEWKDLVGKIKSDGQLNKSSEEVENTVSSWHQEQRDLCLVMSRQLGQPVRLKLSRTHRLDPVQRLKDDAEQLAKSKHLNCCLEVPNAASDIEVTADLAKRTITCLMRLTAPRDKKRTSARINWLARQLSKSETEGIYVRALRPGRAEETQATLAQVLESADALDSGTTDVVPSTFEVYYLVDLAGRFAGSKKFIEELEKAVPTFYEQVGERLRAWVPPPPKLQNKKDPVGNEDWEDGESENGDESM</sequence>
<dbReference type="EMBL" id="SRMF01000004">
    <property type="protein sequence ID" value="TGG92799.1"/>
    <property type="molecule type" value="Genomic_DNA"/>
</dbReference>
<protein>
    <recommendedName>
        <fullName evidence="4">Stress response protein</fullName>
    </recommendedName>
</protein>
<dbReference type="OrthoDB" id="56224at2"/>
<organism evidence="2 3">
    <name type="scientific">Natronospirillum operosum</name>
    <dbReference type="NCBI Taxonomy" id="2759953"/>
    <lineage>
        <taxon>Bacteria</taxon>
        <taxon>Pseudomonadati</taxon>
        <taxon>Pseudomonadota</taxon>
        <taxon>Gammaproteobacteria</taxon>
        <taxon>Oceanospirillales</taxon>
        <taxon>Natronospirillaceae</taxon>
        <taxon>Natronospirillum</taxon>
    </lineage>
</organism>
<evidence type="ECO:0000313" key="3">
    <source>
        <dbReference type="Proteomes" id="UP000297475"/>
    </source>
</evidence>
<dbReference type="RefSeq" id="WP_135483471.1">
    <property type="nucleotide sequence ID" value="NZ_SRMF01000004.1"/>
</dbReference>
<dbReference type="AlphaFoldDB" id="A0A4Z0WDI7"/>
<reference evidence="2 3" key="1">
    <citation type="submission" date="2019-04" db="EMBL/GenBank/DDBJ databases">
        <title>Natronospirillum operosus gen. nov., sp. nov., a haloalkaliphilic satellite isolated from decaying biomass of laboratory culture of cyanobacterium Geitlerinema sp. and proposal of Natronospirillaceae fam. nov. and Saccharospirillaceae fam. nov.</title>
        <authorList>
            <person name="Kevbrin V."/>
            <person name="Boltyanskaya Y."/>
            <person name="Koziaeva V."/>
            <person name="Grouzdev D.S."/>
            <person name="Park M."/>
            <person name="Cho J."/>
        </authorList>
    </citation>
    <scope>NUCLEOTIDE SEQUENCE [LARGE SCALE GENOMIC DNA]</scope>
    <source>
        <strain evidence="2 3">G-116</strain>
    </source>
</reference>
<feature type="compositionally biased region" description="Acidic residues" evidence="1">
    <location>
        <begin position="435"/>
        <end position="451"/>
    </location>
</feature>
<feature type="region of interest" description="Disordered" evidence="1">
    <location>
        <begin position="420"/>
        <end position="451"/>
    </location>
</feature>
<name>A0A4Z0WDI7_9GAMM</name>
<proteinExistence type="predicted"/>